<dbReference type="Proteomes" id="UP000218505">
    <property type="component" value="Chromosome"/>
</dbReference>
<evidence type="ECO:0008006" key="3">
    <source>
        <dbReference type="Google" id="ProtNLM"/>
    </source>
</evidence>
<dbReference type="KEGG" id="apre:CNX65_20160"/>
<accession>A0A290Z8E5</accession>
<dbReference type="EMBL" id="CP023445">
    <property type="protein sequence ID" value="ATE55311.1"/>
    <property type="molecule type" value="Genomic_DNA"/>
</dbReference>
<dbReference type="RefSeq" id="WP_096495146.1">
    <property type="nucleotide sequence ID" value="NZ_CP023445.1"/>
</dbReference>
<gene>
    <name evidence="1" type="ORF">CNX65_20160</name>
</gene>
<evidence type="ECO:0000313" key="1">
    <source>
        <dbReference type="EMBL" id="ATE55311.1"/>
    </source>
</evidence>
<reference evidence="1" key="1">
    <citation type="submission" date="2017-09" db="EMBL/GenBank/DDBJ databases">
        <title>Complete Genome Sequence of ansamitocin-producing Bacterium Actinosynnema pretiosum X47.</title>
        <authorList>
            <person name="Cao G."/>
            <person name="Zong G."/>
            <person name="Zhong C."/>
            <person name="Fu J."/>
        </authorList>
    </citation>
    <scope>NUCLEOTIDE SEQUENCE [LARGE SCALE GENOMIC DNA]</scope>
    <source>
        <strain evidence="1">X47</strain>
    </source>
</reference>
<name>A0A290Z8E5_9PSEU</name>
<sequence length="103" mass="10931">MSGYEIVAEQLAGHGKQLADLSTRVQGAVDAARSVSMPTDAYGILCQPFRMMLDPVESLGLTALGGAVDALDASGVEIEGAVRQYREMEDGVAQQMNQIGDRM</sequence>
<proteinExistence type="predicted"/>
<evidence type="ECO:0000313" key="2">
    <source>
        <dbReference type="Proteomes" id="UP000218505"/>
    </source>
</evidence>
<organism evidence="1 2">
    <name type="scientific">Actinosynnema pretiosum</name>
    <dbReference type="NCBI Taxonomy" id="42197"/>
    <lineage>
        <taxon>Bacteria</taxon>
        <taxon>Bacillati</taxon>
        <taxon>Actinomycetota</taxon>
        <taxon>Actinomycetes</taxon>
        <taxon>Pseudonocardiales</taxon>
        <taxon>Pseudonocardiaceae</taxon>
        <taxon>Actinosynnema</taxon>
    </lineage>
</organism>
<dbReference type="AlphaFoldDB" id="A0A290Z8E5"/>
<keyword evidence="2" id="KW-1185">Reference proteome</keyword>
<protein>
    <recommendedName>
        <fullName evidence="3">ESX-1 secretion-associated protein</fullName>
    </recommendedName>
</protein>